<evidence type="ECO:0000256" key="1">
    <source>
        <dbReference type="ARBA" id="ARBA00004477"/>
    </source>
</evidence>
<accession>A0AAD5M046</accession>
<keyword evidence="9 14" id="KW-0256">Endoplasmic reticulum</keyword>
<evidence type="ECO:0000256" key="13">
    <source>
        <dbReference type="ARBA" id="ARBA00023315"/>
    </source>
</evidence>
<dbReference type="GO" id="GO:0006071">
    <property type="term" value="P:glycerol metabolic process"/>
    <property type="evidence" value="ECO:0007669"/>
    <property type="project" value="UniProtKB-KW"/>
</dbReference>
<comment type="subcellular location">
    <subcellularLocation>
        <location evidence="1 14">Endoplasmic reticulum membrane</location>
        <topology evidence="1 14">Multi-pass membrane protein</topology>
    </subcellularLocation>
</comment>
<evidence type="ECO:0000256" key="15">
    <source>
        <dbReference type="SAM" id="MobiDB-lite"/>
    </source>
</evidence>
<dbReference type="Pfam" id="PF03982">
    <property type="entry name" value="DAGAT"/>
    <property type="match status" value="1"/>
</dbReference>
<evidence type="ECO:0000256" key="5">
    <source>
        <dbReference type="ARBA" id="ARBA00022516"/>
    </source>
</evidence>
<feature type="compositionally biased region" description="Basic and acidic residues" evidence="15">
    <location>
        <begin position="12"/>
        <end position="25"/>
    </location>
</feature>
<evidence type="ECO:0000256" key="3">
    <source>
        <dbReference type="ARBA" id="ARBA00005189"/>
    </source>
</evidence>
<reference evidence="16" key="1">
    <citation type="submission" date="2021-12" db="EMBL/GenBank/DDBJ databases">
        <title>Prjna785345.</title>
        <authorList>
            <person name="Rujirawat T."/>
            <person name="Krajaejun T."/>
        </authorList>
    </citation>
    <scope>NUCLEOTIDE SEQUENCE</scope>
    <source>
        <strain evidence="16">Pi057C3</strain>
    </source>
</reference>
<feature type="region of interest" description="Disordered" evidence="15">
    <location>
        <begin position="1"/>
        <end position="25"/>
    </location>
</feature>
<name>A0AAD5M046_PYTIN</name>
<evidence type="ECO:0000256" key="7">
    <source>
        <dbReference type="ARBA" id="ARBA00022692"/>
    </source>
</evidence>
<dbReference type="InterPro" id="IPR007130">
    <property type="entry name" value="DAGAT"/>
</dbReference>
<evidence type="ECO:0000256" key="8">
    <source>
        <dbReference type="ARBA" id="ARBA00022798"/>
    </source>
</evidence>
<dbReference type="PANTHER" id="PTHR12317">
    <property type="entry name" value="DIACYLGLYCEROL O-ACYLTRANSFERASE"/>
    <property type="match status" value="1"/>
</dbReference>
<evidence type="ECO:0000256" key="9">
    <source>
        <dbReference type="ARBA" id="ARBA00022824"/>
    </source>
</evidence>
<comment type="similarity">
    <text evidence="4 14">Belongs to the diacylglycerol acyltransferase family.</text>
</comment>
<feature type="transmembrane region" description="Helical" evidence="14">
    <location>
        <begin position="57"/>
        <end position="78"/>
    </location>
</feature>
<keyword evidence="10 14" id="KW-1133">Transmembrane helix</keyword>
<dbReference type="EC" id="2.3.1.-" evidence="14"/>
<organism evidence="16 17">
    <name type="scientific">Pythium insidiosum</name>
    <name type="common">Pythiosis disease agent</name>
    <dbReference type="NCBI Taxonomy" id="114742"/>
    <lineage>
        <taxon>Eukaryota</taxon>
        <taxon>Sar</taxon>
        <taxon>Stramenopiles</taxon>
        <taxon>Oomycota</taxon>
        <taxon>Peronosporomycetes</taxon>
        <taxon>Pythiales</taxon>
        <taxon>Pythiaceae</taxon>
        <taxon>Pythium</taxon>
    </lineage>
</organism>
<evidence type="ECO:0000313" key="17">
    <source>
        <dbReference type="Proteomes" id="UP001209570"/>
    </source>
</evidence>
<evidence type="ECO:0000256" key="2">
    <source>
        <dbReference type="ARBA" id="ARBA00004771"/>
    </source>
</evidence>
<keyword evidence="7 14" id="KW-0812">Transmembrane</keyword>
<keyword evidence="6 14" id="KW-0808">Transferase</keyword>
<dbReference type="GO" id="GO:0019432">
    <property type="term" value="P:triglyceride biosynthetic process"/>
    <property type="evidence" value="ECO:0007669"/>
    <property type="project" value="TreeGrafter"/>
</dbReference>
<evidence type="ECO:0000256" key="14">
    <source>
        <dbReference type="RuleBase" id="RU367023"/>
    </source>
</evidence>
<comment type="pathway">
    <text evidence="3">Lipid metabolism.</text>
</comment>
<evidence type="ECO:0000313" key="16">
    <source>
        <dbReference type="EMBL" id="KAJ0397592.1"/>
    </source>
</evidence>
<sequence>MSPTPQATSLEAEEHRKPVPDQVSTKDAHNAPLVYTPPEYWQGSKLPKWLQWILSEVFIFITIHYNLWLAPFLFLFYYLIQHEYYLTVVAMIVVYLPSFLDGSESTAKGRQWDSFRTHPMWHIASNFLGIKIIREQALDSNKKYIFGYHPHGIIVLSRIATITVYPGGVPEIFLVEPKSKENVIILKKRLGFVKLAMRHGADLVPTFVFGEKWLYHLWTPSKNVVDFVRKTLQIPLILFWGRFMWMPFRPPQGKTFGVVYGKPISVELNENPSDEELHALHATYMREVERLFRDHKKAFGYDDDETLVIT</sequence>
<dbReference type="AlphaFoldDB" id="A0AAD5M046"/>
<keyword evidence="13" id="KW-0012">Acyltransferase</keyword>
<evidence type="ECO:0000256" key="10">
    <source>
        <dbReference type="ARBA" id="ARBA00022989"/>
    </source>
</evidence>
<evidence type="ECO:0000256" key="11">
    <source>
        <dbReference type="ARBA" id="ARBA00023098"/>
    </source>
</evidence>
<proteinExistence type="inferred from homology"/>
<feature type="transmembrane region" description="Helical" evidence="14">
    <location>
        <begin position="84"/>
        <end position="100"/>
    </location>
</feature>
<dbReference type="PANTHER" id="PTHR12317:SF0">
    <property type="entry name" value="ACYLTRANSFERASE"/>
    <property type="match status" value="1"/>
</dbReference>
<comment type="pathway">
    <text evidence="2">Glycerolipid metabolism; triacylglycerol biosynthesis.</text>
</comment>
<keyword evidence="17" id="KW-1185">Reference proteome</keyword>
<evidence type="ECO:0000256" key="12">
    <source>
        <dbReference type="ARBA" id="ARBA00023136"/>
    </source>
</evidence>
<dbReference type="GO" id="GO:0004144">
    <property type="term" value="F:diacylglycerol O-acyltransferase activity"/>
    <property type="evidence" value="ECO:0007669"/>
    <property type="project" value="TreeGrafter"/>
</dbReference>
<evidence type="ECO:0000256" key="6">
    <source>
        <dbReference type="ARBA" id="ARBA00022679"/>
    </source>
</evidence>
<dbReference type="EMBL" id="JAKCXM010000245">
    <property type="protein sequence ID" value="KAJ0397592.1"/>
    <property type="molecule type" value="Genomic_DNA"/>
</dbReference>
<keyword evidence="5" id="KW-0444">Lipid biosynthesis</keyword>
<keyword evidence="12 14" id="KW-0472">Membrane</keyword>
<keyword evidence="8" id="KW-0319">Glycerol metabolism</keyword>
<keyword evidence="11" id="KW-0443">Lipid metabolism</keyword>
<evidence type="ECO:0000256" key="4">
    <source>
        <dbReference type="ARBA" id="ARBA00005420"/>
    </source>
</evidence>
<dbReference type="GO" id="GO:0005789">
    <property type="term" value="C:endoplasmic reticulum membrane"/>
    <property type="evidence" value="ECO:0007669"/>
    <property type="project" value="UniProtKB-SubCell"/>
</dbReference>
<dbReference type="Proteomes" id="UP001209570">
    <property type="component" value="Unassembled WGS sequence"/>
</dbReference>
<gene>
    <name evidence="16" type="ORF">P43SY_001662</name>
</gene>
<protein>
    <recommendedName>
        <fullName evidence="14">Acyltransferase</fullName>
        <ecNumber evidence="14">2.3.1.-</ecNumber>
    </recommendedName>
</protein>
<comment type="caution">
    <text evidence="16">The sequence shown here is derived from an EMBL/GenBank/DDBJ whole genome shotgun (WGS) entry which is preliminary data.</text>
</comment>